<keyword evidence="8" id="KW-1133">Transmembrane helix</keyword>
<evidence type="ECO:0000256" key="7">
    <source>
        <dbReference type="ARBA" id="ARBA00022968"/>
    </source>
</evidence>
<dbReference type="AlphaFoldDB" id="A0A9D4L375"/>
<proteinExistence type="inferred from homology"/>
<comment type="subcellular location">
    <subcellularLocation>
        <location evidence="1">Golgi apparatus membrane</location>
        <topology evidence="1">Single-pass type II membrane protein</topology>
    </subcellularLocation>
    <subcellularLocation>
        <location evidence="12">Golgi apparatus</location>
        <location evidence="12">Golgi stack membrane</location>
        <topology evidence="12">Single-pass type II membrane protein</topology>
    </subcellularLocation>
</comment>
<dbReference type="GO" id="GO:0008417">
    <property type="term" value="F:fucosyltransferase activity"/>
    <property type="evidence" value="ECO:0007669"/>
    <property type="project" value="InterPro"/>
</dbReference>
<evidence type="ECO:0000313" key="16">
    <source>
        <dbReference type="Proteomes" id="UP000828390"/>
    </source>
</evidence>
<organism evidence="15 16">
    <name type="scientific">Dreissena polymorpha</name>
    <name type="common">Zebra mussel</name>
    <name type="synonym">Mytilus polymorpha</name>
    <dbReference type="NCBI Taxonomy" id="45954"/>
    <lineage>
        <taxon>Eukaryota</taxon>
        <taxon>Metazoa</taxon>
        <taxon>Spiralia</taxon>
        <taxon>Lophotrochozoa</taxon>
        <taxon>Mollusca</taxon>
        <taxon>Bivalvia</taxon>
        <taxon>Autobranchia</taxon>
        <taxon>Heteroconchia</taxon>
        <taxon>Euheterodonta</taxon>
        <taxon>Imparidentia</taxon>
        <taxon>Neoheterodontei</taxon>
        <taxon>Myida</taxon>
        <taxon>Dreissenoidea</taxon>
        <taxon>Dreissenidae</taxon>
        <taxon>Dreissena</taxon>
    </lineage>
</organism>
<dbReference type="InterPro" id="IPR055270">
    <property type="entry name" value="Glyco_tran_10_C"/>
</dbReference>
<dbReference type="Gene3D" id="3.40.50.11660">
    <property type="entry name" value="Glycosyl transferase family 10, C-terminal domain"/>
    <property type="match status" value="1"/>
</dbReference>
<dbReference type="SUPFAM" id="SSF53756">
    <property type="entry name" value="UDP-Glycosyltransferase/glycogen phosphorylase"/>
    <property type="match status" value="1"/>
</dbReference>
<name>A0A9D4L375_DREPO</name>
<dbReference type="EC" id="2.4.1.-" evidence="12"/>
<reference evidence="15" key="1">
    <citation type="journal article" date="2019" name="bioRxiv">
        <title>The Genome of the Zebra Mussel, Dreissena polymorpha: A Resource for Invasive Species Research.</title>
        <authorList>
            <person name="McCartney M.A."/>
            <person name="Auch B."/>
            <person name="Kono T."/>
            <person name="Mallez S."/>
            <person name="Zhang Y."/>
            <person name="Obille A."/>
            <person name="Becker A."/>
            <person name="Abrahante J.E."/>
            <person name="Garbe J."/>
            <person name="Badalamenti J.P."/>
            <person name="Herman A."/>
            <person name="Mangelson H."/>
            <person name="Liachko I."/>
            <person name="Sullivan S."/>
            <person name="Sone E.D."/>
            <person name="Koren S."/>
            <person name="Silverstein K.A.T."/>
            <person name="Beckman K.B."/>
            <person name="Gohl D.M."/>
        </authorList>
    </citation>
    <scope>NUCLEOTIDE SEQUENCE</scope>
    <source>
        <strain evidence="15">Duluth1</strain>
        <tissue evidence="15">Whole animal</tissue>
    </source>
</reference>
<keyword evidence="16" id="KW-1185">Reference proteome</keyword>
<comment type="caution">
    <text evidence="15">The sequence shown here is derived from an EMBL/GenBank/DDBJ whole genome shotgun (WGS) entry which is preliminary data.</text>
</comment>
<evidence type="ECO:0000256" key="5">
    <source>
        <dbReference type="ARBA" id="ARBA00022679"/>
    </source>
</evidence>
<dbReference type="EMBL" id="JAIWYP010000003">
    <property type="protein sequence ID" value="KAH3850600.1"/>
    <property type="molecule type" value="Genomic_DNA"/>
</dbReference>
<sequence length="410" mass="48483">MVLFEPLFNRTNGSLFLDKAVFAKEHALIYPTNLSLESSQNIDSGGDETFAIPKTLMNIQVNFNNTKKRFKPDDPKKIVLNFNEEPWTSVGEANMLFNRCEYNNCEMTTDRSNLKTASAILFNYCHSNMGYHPPITKEERSPDQAWIFRCLETPVHFSFDDYKQEAWLGMLNWSISYRLDSDIPQTYGTLVTRRQPLYKDYRAIFRSKNRTALWMVSNCYVQSQRLEYINELKSHGFEVDVYGECGKGFLTNEQFLELLPQYRYYLSFENSLCNDYITEKFFQRYNHDWITVVRGGADYKRLIPTNTYVDAADFPQAKQLAEYLKTLAIDEERYVSLLKEKDTYEGIFRLTVHHMFCNMCRRLNNLDDYRKSYVNVRDHVENGQCRMPIDVINPHSKNMYRNSERTFYKT</sequence>
<protein>
    <recommendedName>
        <fullName evidence="12">Fucosyltransferase</fullName>
        <ecNumber evidence="12">2.4.1.-</ecNumber>
    </recommendedName>
</protein>
<evidence type="ECO:0000256" key="2">
    <source>
        <dbReference type="ARBA" id="ARBA00004922"/>
    </source>
</evidence>
<evidence type="ECO:0000256" key="11">
    <source>
        <dbReference type="ARBA" id="ARBA00023180"/>
    </source>
</evidence>
<comment type="similarity">
    <text evidence="3 12">Belongs to the glycosyltransferase 10 family.</text>
</comment>
<evidence type="ECO:0000313" key="15">
    <source>
        <dbReference type="EMBL" id="KAH3850600.1"/>
    </source>
</evidence>
<evidence type="ECO:0000256" key="12">
    <source>
        <dbReference type="RuleBase" id="RU003832"/>
    </source>
</evidence>
<dbReference type="PANTHER" id="PTHR48438">
    <property type="entry name" value="ALPHA-(1,3)-FUCOSYLTRANSFERASE C-RELATED"/>
    <property type="match status" value="1"/>
</dbReference>
<evidence type="ECO:0000256" key="3">
    <source>
        <dbReference type="ARBA" id="ARBA00008919"/>
    </source>
</evidence>
<evidence type="ECO:0000256" key="10">
    <source>
        <dbReference type="ARBA" id="ARBA00023136"/>
    </source>
</evidence>
<keyword evidence="7" id="KW-0735">Signal-anchor</keyword>
<keyword evidence="10" id="KW-0472">Membrane</keyword>
<dbReference type="InterPro" id="IPR038577">
    <property type="entry name" value="GT10-like_C_sf"/>
</dbReference>
<dbReference type="Proteomes" id="UP000828390">
    <property type="component" value="Unassembled WGS sequence"/>
</dbReference>
<evidence type="ECO:0000259" key="14">
    <source>
        <dbReference type="Pfam" id="PF17039"/>
    </source>
</evidence>
<evidence type="ECO:0000256" key="1">
    <source>
        <dbReference type="ARBA" id="ARBA00004323"/>
    </source>
</evidence>
<reference evidence="15" key="2">
    <citation type="submission" date="2020-11" db="EMBL/GenBank/DDBJ databases">
        <authorList>
            <person name="McCartney M.A."/>
            <person name="Auch B."/>
            <person name="Kono T."/>
            <person name="Mallez S."/>
            <person name="Becker A."/>
            <person name="Gohl D.M."/>
            <person name="Silverstein K.A.T."/>
            <person name="Koren S."/>
            <person name="Bechman K.B."/>
            <person name="Herman A."/>
            <person name="Abrahante J.E."/>
            <person name="Garbe J."/>
        </authorList>
    </citation>
    <scope>NUCLEOTIDE SEQUENCE</scope>
    <source>
        <strain evidence="15">Duluth1</strain>
        <tissue evidence="15">Whole animal</tissue>
    </source>
</reference>
<keyword evidence="9 12" id="KW-0333">Golgi apparatus</keyword>
<evidence type="ECO:0000256" key="4">
    <source>
        <dbReference type="ARBA" id="ARBA00022676"/>
    </source>
</evidence>
<dbReference type="PANTHER" id="PTHR48438:SF1">
    <property type="entry name" value="ALPHA-(1,3)-FUCOSYLTRANSFERASE C-RELATED"/>
    <property type="match status" value="1"/>
</dbReference>
<feature type="domain" description="Fucosyltransferase N-terminal" evidence="14">
    <location>
        <begin position="76"/>
        <end position="188"/>
    </location>
</feature>
<evidence type="ECO:0000256" key="8">
    <source>
        <dbReference type="ARBA" id="ARBA00022989"/>
    </source>
</evidence>
<keyword evidence="5 12" id="KW-0808">Transferase</keyword>
<dbReference type="GO" id="GO:0032580">
    <property type="term" value="C:Golgi cisterna membrane"/>
    <property type="evidence" value="ECO:0007669"/>
    <property type="project" value="UniProtKB-SubCell"/>
</dbReference>
<accession>A0A9D4L375</accession>
<dbReference type="Pfam" id="PF00852">
    <property type="entry name" value="Glyco_transf_10"/>
    <property type="match status" value="1"/>
</dbReference>
<dbReference type="InterPro" id="IPR001503">
    <property type="entry name" value="Glyco_trans_10"/>
</dbReference>
<evidence type="ECO:0000256" key="6">
    <source>
        <dbReference type="ARBA" id="ARBA00022692"/>
    </source>
</evidence>
<keyword evidence="6 12" id="KW-0812">Transmembrane</keyword>
<comment type="pathway">
    <text evidence="2">Protein modification; protein glycosylation.</text>
</comment>
<gene>
    <name evidence="15" type="ORF">DPMN_093022</name>
</gene>
<dbReference type="Pfam" id="PF17039">
    <property type="entry name" value="Glyco_tran_10_N"/>
    <property type="match status" value="1"/>
</dbReference>
<evidence type="ECO:0000256" key="9">
    <source>
        <dbReference type="ARBA" id="ARBA00023034"/>
    </source>
</evidence>
<keyword evidence="4 12" id="KW-0328">Glycosyltransferase</keyword>
<feature type="domain" description="Fucosyltransferase C-terminal" evidence="13">
    <location>
        <begin position="206"/>
        <end position="377"/>
    </location>
</feature>
<evidence type="ECO:0000259" key="13">
    <source>
        <dbReference type="Pfam" id="PF00852"/>
    </source>
</evidence>
<dbReference type="GO" id="GO:0000139">
    <property type="term" value="C:Golgi membrane"/>
    <property type="evidence" value="ECO:0007669"/>
    <property type="project" value="UniProtKB-SubCell"/>
</dbReference>
<dbReference type="InterPro" id="IPR031481">
    <property type="entry name" value="Glyco_tran_10_N"/>
</dbReference>
<dbReference type="FunFam" id="3.40.50.11660:FF:000002">
    <property type="entry name" value="Alpha-(1,3)-fucosyltransferase"/>
    <property type="match status" value="1"/>
</dbReference>
<keyword evidence="11" id="KW-0325">Glycoprotein</keyword>